<organism evidence="6 7">
    <name type="scientific">Solanum tuberosum</name>
    <name type="common">Potato</name>
    <dbReference type="NCBI Taxonomy" id="4113"/>
    <lineage>
        <taxon>Eukaryota</taxon>
        <taxon>Viridiplantae</taxon>
        <taxon>Streptophyta</taxon>
        <taxon>Embryophyta</taxon>
        <taxon>Tracheophyta</taxon>
        <taxon>Spermatophyta</taxon>
        <taxon>Magnoliopsida</taxon>
        <taxon>eudicotyledons</taxon>
        <taxon>Gunneridae</taxon>
        <taxon>Pentapetalae</taxon>
        <taxon>asterids</taxon>
        <taxon>lamiids</taxon>
        <taxon>Solanales</taxon>
        <taxon>Solanaceae</taxon>
        <taxon>Solanoideae</taxon>
        <taxon>Solaneae</taxon>
        <taxon>Solanum</taxon>
    </lineage>
</organism>
<evidence type="ECO:0000313" key="6">
    <source>
        <dbReference type="EnsemblPlants" id="PGSC0003DMT400092696"/>
    </source>
</evidence>
<dbReference type="GO" id="GO:0016020">
    <property type="term" value="C:membrane"/>
    <property type="evidence" value="ECO:0000318"/>
    <property type="project" value="GO_Central"/>
</dbReference>
<protein>
    <submittedName>
        <fullName evidence="6">Uncharacterized protein</fullName>
    </submittedName>
</protein>
<name>M1DQC5_SOLTU</name>
<proteinExistence type="inferred from homology"/>
<keyword evidence="7" id="KW-1185">Reference proteome</keyword>
<dbReference type="EnsemblPlants" id="PGSC0003DMT400092696">
    <property type="protein sequence ID" value="PGSC0003DMT400092696"/>
    <property type="gene ID" value="PGSC0003DMG400042267"/>
</dbReference>
<dbReference type="InParanoid" id="M1DQC5"/>
<dbReference type="PaxDb" id="4113-PGSC0003DMT400092696"/>
<evidence type="ECO:0000256" key="2">
    <source>
        <dbReference type="ARBA" id="ARBA00022692"/>
    </source>
</evidence>
<feature type="transmembrane region" description="Helical" evidence="5">
    <location>
        <begin position="118"/>
        <end position="138"/>
    </location>
</feature>
<feature type="transmembrane region" description="Helical" evidence="5">
    <location>
        <begin position="150"/>
        <end position="175"/>
    </location>
</feature>
<evidence type="ECO:0000256" key="1">
    <source>
        <dbReference type="ARBA" id="ARBA00004141"/>
    </source>
</evidence>
<dbReference type="Gramene" id="PGSC0003DMT400092696">
    <property type="protein sequence ID" value="PGSC0003DMT400092696"/>
    <property type="gene ID" value="PGSC0003DMG400042267"/>
</dbReference>
<dbReference type="AlphaFoldDB" id="M1DQC5"/>
<feature type="transmembrane region" description="Helical" evidence="5">
    <location>
        <begin position="95"/>
        <end position="112"/>
    </location>
</feature>
<evidence type="ECO:0000313" key="7">
    <source>
        <dbReference type="Proteomes" id="UP000011115"/>
    </source>
</evidence>
<feature type="transmembrane region" description="Helical" evidence="5">
    <location>
        <begin position="35"/>
        <end position="57"/>
    </location>
</feature>
<reference evidence="7" key="1">
    <citation type="journal article" date="2011" name="Nature">
        <title>Genome sequence and analysis of the tuber crop potato.</title>
        <authorList>
            <consortium name="The Potato Genome Sequencing Consortium"/>
        </authorList>
    </citation>
    <scope>NUCLEOTIDE SEQUENCE [LARGE SCALE GENOMIC DNA]</scope>
    <source>
        <strain evidence="7">cv. DM1-3 516 R44</strain>
    </source>
</reference>
<sequence length="186" mass="21556">MNFTEMNLRAVNRNRNRDDMMNSDEIPHQVQNMRFLLTMLVAYSFGASISASTIYLFKIKQDYVLRLWAAITVSTGNFLYRAIKAAERSEINFGFLKYCYIVMISGTVLIHLDIDTTFWFKTIIAVQIVFMAYLMIYSQEILYDTNLGNLNFLNCAFTVLFHLPGIVIHAAILYLQGTEIELHEHN</sequence>
<evidence type="ECO:0000256" key="4">
    <source>
        <dbReference type="ARBA" id="ARBA00023136"/>
    </source>
</evidence>
<keyword evidence="2 5" id="KW-0812">Transmembrane</keyword>
<evidence type="ECO:0000256" key="3">
    <source>
        <dbReference type="ARBA" id="ARBA00022989"/>
    </source>
</evidence>
<comment type="subcellular location">
    <subcellularLocation>
        <location evidence="1">Membrane</location>
        <topology evidence="1">Multi-pass membrane protein</topology>
    </subcellularLocation>
</comment>
<dbReference type="HOGENOM" id="CLU_061277_2_0_1"/>
<reference evidence="6" key="2">
    <citation type="submission" date="2015-06" db="UniProtKB">
        <authorList>
            <consortium name="EnsemblPlants"/>
        </authorList>
    </citation>
    <scope>IDENTIFICATION</scope>
    <source>
        <strain evidence="6">DM1-3 516 R44</strain>
    </source>
</reference>
<dbReference type="Proteomes" id="UP000011115">
    <property type="component" value="Unassembled WGS sequence"/>
</dbReference>
<dbReference type="PANTHER" id="PTHR23291">
    <property type="entry name" value="BAX INHIBITOR-RELATED"/>
    <property type="match status" value="1"/>
</dbReference>
<evidence type="ECO:0000256" key="5">
    <source>
        <dbReference type="RuleBase" id="RU004379"/>
    </source>
</evidence>
<dbReference type="GO" id="GO:0005262">
    <property type="term" value="F:calcium channel activity"/>
    <property type="evidence" value="ECO:0000318"/>
    <property type="project" value="GO_Central"/>
</dbReference>
<dbReference type="PANTHER" id="PTHR23291:SF99">
    <property type="entry name" value="BAX INHIBITOR 1-LIKE"/>
    <property type="match status" value="1"/>
</dbReference>
<comment type="similarity">
    <text evidence="5">Belongs to the BI1 family.</text>
</comment>
<accession>M1DQC5</accession>
<keyword evidence="3 5" id="KW-1133">Transmembrane helix</keyword>
<dbReference type="InterPro" id="IPR006214">
    <property type="entry name" value="Bax_inhibitor_1-related"/>
</dbReference>
<keyword evidence="4 5" id="KW-0472">Membrane</keyword>
<feature type="transmembrane region" description="Helical" evidence="5">
    <location>
        <begin position="63"/>
        <end position="83"/>
    </location>
</feature>